<dbReference type="RefSeq" id="WP_151168294.1">
    <property type="nucleotide sequence ID" value="NZ_WACR01000007.1"/>
</dbReference>
<comment type="caution">
    <text evidence="1">The sequence shown here is derived from an EMBL/GenBank/DDBJ whole genome shotgun (WGS) entry which is preliminary data.</text>
</comment>
<dbReference type="Proteomes" id="UP000435357">
    <property type="component" value="Unassembled WGS sequence"/>
</dbReference>
<dbReference type="OrthoDB" id="1271679at2"/>
<protein>
    <recommendedName>
        <fullName evidence="3">Glyoxalase</fullName>
    </recommendedName>
</protein>
<evidence type="ECO:0008006" key="3">
    <source>
        <dbReference type="Google" id="ProtNLM"/>
    </source>
</evidence>
<proteinExistence type="predicted"/>
<keyword evidence="2" id="KW-1185">Reference proteome</keyword>
<name>A0A6N6M5L5_9FLAO</name>
<dbReference type="EMBL" id="WACR01000007">
    <property type="protein sequence ID" value="KAB1063643.1"/>
    <property type="molecule type" value="Genomic_DNA"/>
</dbReference>
<evidence type="ECO:0000313" key="1">
    <source>
        <dbReference type="EMBL" id="KAB1063643.1"/>
    </source>
</evidence>
<gene>
    <name evidence="1" type="ORF">F3059_08725</name>
</gene>
<dbReference type="AlphaFoldDB" id="A0A6N6M5L5"/>
<sequence length="125" mass="15129">MKRDNELMRIRGIESDDSQKDLESFIEMRLRPTIVFQKPILISLIRHYVKERKTNFNAFNQKVQKNIVKEFFQGEKELRKMLIQSVIGLFTINELETYYKYSTRLDTEINDYIKTEIVNNIEQLY</sequence>
<organism evidence="1 2">
    <name type="scientific">Salibacter halophilus</name>
    <dbReference type="NCBI Taxonomy" id="1803916"/>
    <lineage>
        <taxon>Bacteria</taxon>
        <taxon>Pseudomonadati</taxon>
        <taxon>Bacteroidota</taxon>
        <taxon>Flavobacteriia</taxon>
        <taxon>Flavobacteriales</taxon>
        <taxon>Salibacteraceae</taxon>
        <taxon>Salibacter</taxon>
    </lineage>
</organism>
<evidence type="ECO:0000313" key="2">
    <source>
        <dbReference type="Proteomes" id="UP000435357"/>
    </source>
</evidence>
<accession>A0A6N6M5L5</accession>
<reference evidence="1 2" key="1">
    <citation type="submission" date="2019-09" db="EMBL/GenBank/DDBJ databases">
        <title>Genomes of Cryomorphaceae.</title>
        <authorList>
            <person name="Bowman J.P."/>
        </authorList>
    </citation>
    <scope>NUCLEOTIDE SEQUENCE [LARGE SCALE GENOMIC DNA]</scope>
    <source>
        <strain evidence="1 2">KCTC 52047</strain>
    </source>
</reference>